<protein>
    <submittedName>
        <fullName evidence="1">Uncharacterized protein</fullName>
    </submittedName>
</protein>
<proteinExistence type="predicted"/>
<dbReference type="AlphaFoldDB" id="A0A2G9SBH8"/>
<name>A0A2G9SBH8_AQUCT</name>
<gene>
    <name evidence="1" type="ORF">AB205_0102130</name>
</gene>
<dbReference type="EMBL" id="KV925530">
    <property type="protein sequence ID" value="PIO36761.1"/>
    <property type="molecule type" value="Genomic_DNA"/>
</dbReference>
<organism evidence="1 2">
    <name type="scientific">Aquarana catesbeiana</name>
    <name type="common">American bullfrog</name>
    <name type="synonym">Rana catesbeiana</name>
    <dbReference type="NCBI Taxonomy" id="8400"/>
    <lineage>
        <taxon>Eukaryota</taxon>
        <taxon>Metazoa</taxon>
        <taxon>Chordata</taxon>
        <taxon>Craniata</taxon>
        <taxon>Vertebrata</taxon>
        <taxon>Euteleostomi</taxon>
        <taxon>Amphibia</taxon>
        <taxon>Batrachia</taxon>
        <taxon>Anura</taxon>
        <taxon>Neobatrachia</taxon>
        <taxon>Ranoidea</taxon>
        <taxon>Ranidae</taxon>
        <taxon>Aquarana</taxon>
    </lineage>
</organism>
<accession>A0A2G9SBH8</accession>
<sequence length="52" mass="5659">MTARQLPFIEEVINGSLHSLTLSLAKVGSSTPSPLWLHILEDDVTPNIMATL</sequence>
<keyword evidence="2" id="KW-1185">Reference proteome</keyword>
<dbReference type="OrthoDB" id="416652at2759"/>
<evidence type="ECO:0000313" key="2">
    <source>
        <dbReference type="Proteomes" id="UP000228934"/>
    </source>
</evidence>
<dbReference type="Proteomes" id="UP000228934">
    <property type="component" value="Unassembled WGS sequence"/>
</dbReference>
<evidence type="ECO:0000313" key="1">
    <source>
        <dbReference type="EMBL" id="PIO36761.1"/>
    </source>
</evidence>
<reference evidence="2" key="1">
    <citation type="journal article" date="2017" name="Nat. Commun.">
        <title>The North American bullfrog draft genome provides insight into hormonal regulation of long noncoding RNA.</title>
        <authorList>
            <person name="Hammond S.A."/>
            <person name="Warren R.L."/>
            <person name="Vandervalk B.P."/>
            <person name="Kucuk E."/>
            <person name="Khan H."/>
            <person name="Gibb E.A."/>
            <person name="Pandoh P."/>
            <person name="Kirk H."/>
            <person name="Zhao Y."/>
            <person name="Jones M."/>
            <person name="Mungall A.J."/>
            <person name="Coope R."/>
            <person name="Pleasance S."/>
            <person name="Moore R.A."/>
            <person name="Holt R.A."/>
            <person name="Round J.M."/>
            <person name="Ohora S."/>
            <person name="Walle B.V."/>
            <person name="Veldhoen N."/>
            <person name="Helbing C.C."/>
            <person name="Birol I."/>
        </authorList>
    </citation>
    <scope>NUCLEOTIDE SEQUENCE [LARGE SCALE GENOMIC DNA]</scope>
</reference>